<dbReference type="EMBL" id="CP043494">
    <property type="protein sequence ID" value="WNG47413.1"/>
    <property type="molecule type" value="Genomic_DNA"/>
</dbReference>
<keyword evidence="4" id="KW-1185">Reference proteome</keyword>
<evidence type="ECO:0000313" key="3">
    <source>
        <dbReference type="EMBL" id="WNG47413.1"/>
    </source>
</evidence>
<keyword evidence="2" id="KW-0472">Membrane</keyword>
<protein>
    <submittedName>
        <fullName evidence="3">Uncharacterized protein</fullName>
    </submittedName>
</protein>
<reference evidence="3 4" key="1">
    <citation type="submission" date="2019-08" db="EMBL/GenBank/DDBJ databases">
        <title>Archangium and Cystobacter genomes.</title>
        <authorList>
            <person name="Chen I.-C.K."/>
            <person name="Wielgoss S."/>
        </authorList>
    </citation>
    <scope>NUCLEOTIDE SEQUENCE [LARGE SCALE GENOMIC DNA]</scope>
    <source>
        <strain evidence="3 4">Cbm 6</strain>
    </source>
</reference>
<feature type="region of interest" description="Disordered" evidence="1">
    <location>
        <begin position="154"/>
        <end position="184"/>
    </location>
</feature>
<feature type="transmembrane region" description="Helical" evidence="2">
    <location>
        <begin position="129"/>
        <end position="148"/>
    </location>
</feature>
<name>A0ABY9WW90_9BACT</name>
<sequence>MMKRATNRWLLAATAISFLLAVLAVYDLTAFKWDYVTEPREVPKSFQAYEDGKHRRYELLFAVNGGAFALAKLLAERTRRQFVGNLSLPHLSIGMILFTVVMVVDIFMFGHTMRTKYLPDQFATVGKTVLVLIGLLICAGWFLVAWNYEDKTDTDGERAEGAAPSNRTGASPADKGTGLRPDIS</sequence>
<accession>A0ABY9WW90</accession>
<evidence type="ECO:0000256" key="1">
    <source>
        <dbReference type="SAM" id="MobiDB-lite"/>
    </source>
</evidence>
<feature type="transmembrane region" description="Helical" evidence="2">
    <location>
        <begin position="87"/>
        <end position="109"/>
    </location>
</feature>
<evidence type="ECO:0000313" key="4">
    <source>
        <dbReference type="Proteomes" id="UP001611383"/>
    </source>
</evidence>
<keyword evidence="2" id="KW-1133">Transmembrane helix</keyword>
<organism evidence="3 4">
    <name type="scientific">Archangium minus</name>
    <dbReference type="NCBI Taxonomy" id="83450"/>
    <lineage>
        <taxon>Bacteria</taxon>
        <taxon>Pseudomonadati</taxon>
        <taxon>Myxococcota</taxon>
        <taxon>Myxococcia</taxon>
        <taxon>Myxococcales</taxon>
        <taxon>Cystobacterineae</taxon>
        <taxon>Archangiaceae</taxon>
        <taxon>Archangium</taxon>
    </lineage>
</organism>
<dbReference type="RefSeq" id="WP_395803721.1">
    <property type="nucleotide sequence ID" value="NZ_CP043494.1"/>
</dbReference>
<dbReference type="Proteomes" id="UP001611383">
    <property type="component" value="Chromosome"/>
</dbReference>
<evidence type="ECO:0000256" key="2">
    <source>
        <dbReference type="SAM" id="Phobius"/>
    </source>
</evidence>
<keyword evidence="2" id="KW-0812">Transmembrane</keyword>
<gene>
    <name evidence="3" type="ORF">F0U60_27280</name>
</gene>
<proteinExistence type="predicted"/>
<feature type="transmembrane region" description="Helical" evidence="2">
    <location>
        <begin position="59"/>
        <end position="75"/>
    </location>
</feature>